<proteinExistence type="predicted"/>
<feature type="coiled-coil region" evidence="1">
    <location>
        <begin position="149"/>
        <end position="176"/>
    </location>
</feature>
<dbReference type="RefSeq" id="WP_007473410.1">
    <property type="nucleotide sequence ID" value="NZ_ABCJ01000001.1"/>
</dbReference>
<sequence length="182" mass="20692">MKKFLFFVFVIFFIGCSSKSDVNKINSTCIIENQNAPTWICRPEDKKEYITAVGSAEKTNLGFSFQQTEAVSAARDALARRISVKVKNIFKRYESNTGVKGNLISEKVVTNVSKQLSNLTLNDSKILNTWQSKNGTLYVLVGMPKANIKKAFSQSIKKYETQNEKANIEWDKLDKEINKEFE</sequence>
<dbReference type="InterPro" id="IPR024952">
    <property type="entry name" value="LPP20-like_dom"/>
</dbReference>
<name>A0AAI9AJ09_9BACT</name>
<evidence type="ECO:0000313" key="4">
    <source>
        <dbReference type="Proteomes" id="UP000003288"/>
    </source>
</evidence>
<accession>A0AAI9AJ09</accession>
<dbReference type="EMBL" id="ABCJ01000001">
    <property type="protein sequence ID" value="EDM24460.1"/>
    <property type="molecule type" value="Genomic_DNA"/>
</dbReference>
<reference evidence="3 4" key="1">
    <citation type="journal article" date="2011" name="Stand. Genomic Sci.">
        <title>Draft genome sequence of Caminibacter mediatlanticus strain TB-2, an epsilonproteobacterium isolated from a deep-sea hydrothermal vent.</title>
        <authorList>
            <person name="Giovannelli D."/>
            <person name="Ferriera S."/>
            <person name="Johnson J."/>
            <person name="Kravitz S."/>
            <person name="Perez-Rodriguez I."/>
            <person name="Ricci J."/>
            <person name="O'Brien C."/>
            <person name="Voordeckers J.W."/>
            <person name="Bini E."/>
            <person name="Vetriani C."/>
        </authorList>
    </citation>
    <scope>NUCLEOTIDE SEQUENCE [LARGE SCALE GENOMIC DNA]</scope>
    <source>
        <strain evidence="3 4">TB-2</strain>
    </source>
</reference>
<organism evidence="3 4">
    <name type="scientific">Caminibacter mediatlanticus TB-2</name>
    <dbReference type="NCBI Taxonomy" id="391592"/>
    <lineage>
        <taxon>Bacteria</taxon>
        <taxon>Pseudomonadati</taxon>
        <taxon>Campylobacterota</taxon>
        <taxon>Epsilonproteobacteria</taxon>
        <taxon>Nautiliales</taxon>
        <taxon>Nautiliaceae</taxon>
        <taxon>Caminibacter</taxon>
    </lineage>
</organism>
<evidence type="ECO:0000256" key="1">
    <source>
        <dbReference type="SAM" id="Coils"/>
    </source>
</evidence>
<evidence type="ECO:0000313" key="3">
    <source>
        <dbReference type="EMBL" id="EDM24460.1"/>
    </source>
</evidence>
<gene>
    <name evidence="3" type="ORF">CMTB2_03053</name>
</gene>
<dbReference type="AlphaFoldDB" id="A0AAI9AJ09"/>
<evidence type="ECO:0000259" key="2">
    <source>
        <dbReference type="Pfam" id="PF02169"/>
    </source>
</evidence>
<comment type="caution">
    <text evidence="3">The sequence shown here is derived from an EMBL/GenBank/DDBJ whole genome shotgun (WGS) entry which is preliminary data.</text>
</comment>
<feature type="domain" description="Lipoprotein LPP20-like" evidence="2">
    <location>
        <begin position="37"/>
        <end position="142"/>
    </location>
</feature>
<dbReference type="Pfam" id="PF02169">
    <property type="entry name" value="LPP20"/>
    <property type="match status" value="1"/>
</dbReference>
<keyword evidence="1" id="KW-0175">Coiled coil</keyword>
<dbReference type="PROSITE" id="PS51257">
    <property type="entry name" value="PROKAR_LIPOPROTEIN"/>
    <property type="match status" value="1"/>
</dbReference>
<protein>
    <recommendedName>
        <fullName evidence="2">Lipoprotein LPP20-like domain-containing protein</fullName>
    </recommendedName>
</protein>
<dbReference type="Proteomes" id="UP000003288">
    <property type="component" value="Unassembled WGS sequence"/>
</dbReference>
<dbReference type="Gene3D" id="3.10.28.20">
    <property type="entry name" value="Acetamidase/Formamidase-like domains"/>
    <property type="match status" value="1"/>
</dbReference>